<dbReference type="Proteomes" id="UP000799438">
    <property type="component" value="Unassembled WGS sequence"/>
</dbReference>
<evidence type="ECO:0000313" key="3">
    <source>
        <dbReference type="Proteomes" id="UP000799438"/>
    </source>
</evidence>
<feature type="compositionally biased region" description="Polar residues" evidence="1">
    <location>
        <begin position="416"/>
        <end position="426"/>
    </location>
</feature>
<sequence length="615" mass="67250">MTVCSADYLHQVPNMAKETLVERAVVEWRNESGEACGLGCATPINDSDPSLMFTVFLEQGKVLALLRIAVTVKGGGRAKSRPFDLVIPLHTSHFERRSITLTGIQETSVRDAICKARLSRSGKLHRVQINLSEDTSKVITPHKNEGNFVATSDTALDLLSGLFCLAETREFVVYMGISNYADMGLAVLDAALREPLQFLPPEEFRTLYDGRSAMIATREMVKGTRRKQGKGTVPPRLSDNETPAYEKSPPPATTPPAYALSSQLHFVQVPDTPAATRFLRHVLSLPVSPGDSPVPESVPSEKGSLVSWDLGASQSSWPMPIFPDELEIENLANDCPVGSTPIGNSPVENHDGDHPFSNYPTEDHPVNDRIAEKQPNQDHLVEDHSAGHLSPECHSSKPPSEGLTVEDSYRMDRVSCTHSVSTSSIREPTDSLPPHSTPSTPLSQPARKRQRVFNRSRSVPSPTNAHHSSQVRLQHWLHLAIRRNSRVYEHPALQHLFTSFTHTPGTTDSALDAHIAHATAVIACDINGFLHLQQQQDNVGALAEAVADVEGLVSWAMSRSPNAELDLWHEFMQLGAAARESLNGGEEETEAYIGMKSGIVAGLMMTDAGVVTKRQ</sequence>
<dbReference type="OrthoDB" id="3874180at2759"/>
<feature type="region of interest" description="Disordered" evidence="1">
    <location>
        <begin position="337"/>
        <end position="367"/>
    </location>
</feature>
<feature type="region of interest" description="Disordered" evidence="1">
    <location>
        <begin position="220"/>
        <end position="257"/>
    </location>
</feature>
<evidence type="ECO:0000313" key="2">
    <source>
        <dbReference type="EMBL" id="KAF2141122.1"/>
    </source>
</evidence>
<gene>
    <name evidence="2" type="ORF">K452DRAFT_319362</name>
</gene>
<dbReference type="EMBL" id="ML995488">
    <property type="protein sequence ID" value="KAF2141122.1"/>
    <property type="molecule type" value="Genomic_DNA"/>
</dbReference>
<name>A0A6A6BA19_9PEZI</name>
<feature type="region of interest" description="Disordered" evidence="1">
    <location>
        <begin position="383"/>
        <end position="469"/>
    </location>
</feature>
<accession>A0A6A6BA19</accession>
<proteinExistence type="predicted"/>
<keyword evidence="3" id="KW-1185">Reference proteome</keyword>
<dbReference type="RefSeq" id="XP_033396835.1">
    <property type="nucleotide sequence ID" value="XM_033544230.1"/>
</dbReference>
<organism evidence="2 3">
    <name type="scientific">Aplosporella prunicola CBS 121167</name>
    <dbReference type="NCBI Taxonomy" id="1176127"/>
    <lineage>
        <taxon>Eukaryota</taxon>
        <taxon>Fungi</taxon>
        <taxon>Dikarya</taxon>
        <taxon>Ascomycota</taxon>
        <taxon>Pezizomycotina</taxon>
        <taxon>Dothideomycetes</taxon>
        <taxon>Dothideomycetes incertae sedis</taxon>
        <taxon>Botryosphaeriales</taxon>
        <taxon>Aplosporellaceae</taxon>
        <taxon>Aplosporella</taxon>
    </lineage>
</organism>
<dbReference type="AlphaFoldDB" id="A0A6A6BA19"/>
<evidence type="ECO:0000256" key="1">
    <source>
        <dbReference type="SAM" id="MobiDB-lite"/>
    </source>
</evidence>
<dbReference type="GeneID" id="54301726"/>
<protein>
    <submittedName>
        <fullName evidence="2">Uncharacterized protein</fullName>
    </submittedName>
</protein>
<feature type="compositionally biased region" description="Low complexity" evidence="1">
    <location>
        <begin position="430"/>
        <end position="445"/>
    </location>
</feature>
<reference evidence="2" key="1">
    <citation type="journal article" date="2020" name="Stud. Mycol.">
        <title>101 Dothideomycetes genomes: a test case for predicting lifestyles and emergence of pathogens.</title>
        <authorList>
            <person name="Haridas S."/>
            <person name="Albert R."/>
            <person name="Binder M."/>
            <person name="Bloem J."/>
            <person name="Labutti K."/>
            <person name="Salamov A."/>
            <person name="Andreopoulos B."/>
            <person name="Baker S."/>
            <person name="Barry K."/>
            <person name="Bills G."/>
            <person name="Bluhm B."/>
            <person name="Cannon C."/>
            <person name="Castanera R."/>
            <person name="Culley D."/>
            <person name="Daum C."/>
            <person name="Ezra D."/>
            <person name="Gonzalez J."/>
            <person name="Henrissat B."/>
            <person name="Kuo A."/>
            <person name="Liang C."/>
            <person name="Lipzen A."/>
            <person name="Lutzoni F."/>
            <person name="Magnuson J."/>
            <person name="Mondo S."/>
            <person name="Nolan M."/>
            <person name="Ohm R."/>
            <person name="Pangilinan J."/>
            <person name="Park H.-J."/>
            <person name="Ramirez L."/>
            <person name="Alfaro M."/>
            <person name="Sun H."/>
            <person name="Tritt A."/>
            <person name="Yoshinaga Y."/>
            <person name="Zwiers L.-H."/>
            <person name="Turgeon B."/>
            <person name="Goodwin S."/>
            <person name="Spatafora J."/>
            <person name="Crous P."/>
            <person name="Grigoriev I."/>
        </authorList>
    </citation>
    <scope>NUCLEOTIDE SEQUENCE</scope>
    <source>
        <strain evidence="2">CBS 121167</strain>
    </source>
</reference>
<feature type="compositionally biased region" description="Polar residues" evidence="1">
    <location>
        <begin position="455"/>
        <end position="469"/>
    </location>
</feature>